<reference evidence="6 7" key="1">
    <citation type="submission" date="2023-01" db="EMBL/GenBank/DDBJ databases">
        <authorList>
            <person name="Whitehead M."/>
        </authorList>
    </citation>
    <scope>NUCLEOTIDE SEQUENCE [LARGE SCALE GENOMIC DNA]</scope>
</reference>
<keyword evidence="4" id="KW-0175">Coiled coil</keyword>
<dbReference type="SUPFAM" id="SSF57903">
    <property type="entry name" value="FYVE/PHD zinc finger"/>
    <property type="match status" value="1"/>
</dbReference>
<evidence type="ECO:0000256" key="2">
    <source>
        <dbReference type="ARBA" id="ARBA00022771"/>
    </source>
</evidence>
<keyword evidence="1" id="KW-0479">Metal-binding</keyword>
<sequence>MSCGKCNTVISPAKSAVCITCDTSYHPVCTKLKTLTNYKINKDFWNCDLCLSKLKNISTRNKKTDISYVDESDLNYDLDSVKTDFRNVLQKIEALSKKIVTIETSIKFCSDSIDDFSSKLESAVKKISVMENKIEFYEQKCNKLEKEVNFLKGNICNAEQASMINNIEISGVPKTANENVS</sequence>
<dbReference type="Gene3D" id="1.20.5.170">
    <property type="match status" value="1"/>
</dbReference>
<dbReference type="EMBL" id="CARXXK010000002">
    <property type="protein sequence ID" value="CAI6355575.1"/>
    <property type="molecule type" value="Genomic_DNA"/>
</dbReference>
<dbReference type="Proteomes" id="UP001160148">
    <property type="component" value="Unassembled WGS sequence"/>
</dbReference>
<gene>
    <name evidence="6" type="ORF">MEUPH1_LOCUS11409</name>
</gene>
<evidence type="ECO:0000256" key="3">
    <source>
        <dbReference type="ARBA" id="ARBA00022833"/>
    </source>
</evidence>
<dbReference type="InterPro" id="IPR013083">
    <property type="entry name" value="Znf_RING/FYVE/PHD"/>
</dbReference>
<keyword evidence="7" id="KW-1185">Reference proteome</keyword>
<comment type="caution">
    <text evidence="6">The sequence shown here is derived from an EMBL/GenBank/DDBJ whole genome shotgun (WGS) entry which is preliminary data.</text>
</comment>
<dbReference type="AlphaFoldDB" id="A0AAV0WHR4"/>
<dbReference type="Gene3D" id="3.30.40.10">
    <property type="entry name" value="Zinc/RING finger domain, C3HC4 (zinc finger)"/>
    <property type="match status" value="1"/>
</dbReference>
<dbReference type="InterPro" id="IPR001965">
    <property type="entry name" value="Znf_PHD"/>
</dbReference>
<feature type="coiled-coil region" evidence="4">
    <location>
        <begin position="113"/>
        <end position="154"/>
    </location>
</feature>
<proteinExistence type="predicted"/>
<name>A0AAV0WHR4_9HEMI</name>
<dbReference type="InterPro" id="IPR011011">
    <property type="entry name" value="Znf_FYVE_PHD"/>
</dbReference>
<evidence type="ECO:0000256" key="1">
    <source>
        <dbReference type="ARBA" id="ARBA00022723"/>
    </source>
</evidence>
<feature type="domain" description="Zinc finger PHD-type" evidence="5">
    <location>
        <begin position="2"/>
        <end position="51"/>
    </location>
</feature>
<dbReference type="GO" id="GO:0008270">
    <property type="term" value="F:zinc ion binding"/>
    <property type="evidence" value="ECO:0007669"/>
    <property type="project" value="UniProtKB-KW"/>
</dbReference>
<keyword evidence="2" id="KW-0863">Zinc-finger</keyword>
<evidence type="ECO:0000313" key="6">
    <source>
        <dbReference type="EMBL" id="CAI6355575.1"/>
    </source>
</evidence>
<accession>A0AAV0WHR4</accession>
<evidence type="ECO:0000259" key="5">
    <source>
        <dbReference type="SMART" id="SM00249"/>
    </source>
</evidence>
<dbReference type="SUPFAM" id="SSF57997">
    <property type="entry name" value="Tropomyosin"/>
    <property type="match status" value="1"/>
</dbReference>
<evidence type="ECO:0000256" key="4">
    <source>
        <dbReference type="SAM" id="Coils"/>
    </source>
</evidence>
<organism evidence="6 7">
    <name type="scientific">Macrosiphum euphorbiae</name>
    <name type="common">potato aphid</name>
    <dbReference type="NCBI Taxonomy" id="13131"/>
    <lineage>
        <taxon>Eukaryota</taxon>
        <taxon>Metazoa</taxon>
        <taxon>Ecdysozoa</taxon>
        <taxon>Arthropoda</taxon>
        <taxon>Hexapoda</taxon>
        <taxon>Insecta</taxon>
        <taxon>Pterygota</taxon>
        <taxon>Neoptera</taxon>
        <taxon>Paraneoptera</taxon>
        <taxon>Hemiptera</taxon>
        <taxon>Sternorrhyncha</taxon>
        <taxon>Aphidomorpha</taxon>
        <taxon>Aphidoidea</taxon>
        <taxon>Aphididae</taxon>
        <taxon>Macrosiphini</taxon>
        <taxon>Macrosiphum</taxon>
    </lineage>
</organism>
<keyword evidence="3" id="KW-0862">Zinc</keyword>
<protein>
    <recommendedName>
        <fullName evidence="5">Zinc finger PHD-type domain-containing protein</fullName>
    </recommendedName>
</protein>
<evidence type="ECO:0000313" key="7">
    <source>
        <dbReference type="Proteomes" id="UP001160148"/>
    </source>
</evidence>
<dbReference type="SMART" id="SM00249">
    <property type="entry name" value="PHD"/>
    <property type="match status" value="1"/>
</dbReference>